<dbReference type="InterPro" id="IPR003428">
    <property type="entry name" value="MAM33"/>
</dbReference>
<evidence type="ECO:0000313" key="3">
    <source>
        <dbReference type="Proteomes" id="UP001296104"/>
    </source>
</evidence>
<feature type="region of interest" description="Disordered" evidence="1">
    <location>
        <begin position="150"/>
        <end position="194"/>
    </location>
</feature>
<dbReference type="PANTHER" id="PTHR10826:SF1">
    <property type="entry name" value="COMPLEMENT COMPONENT 1 Q SUBCOMPONENT-BINDING PROTEIN, MITOCHONDRIAL"/>
    <property type="match status" value="1"/>
</dbReference>
<dbReference type="GO" id="GO:0042256">
    <property type="term" value="P:cytosolic ribosome assembly"/>
    <property type="evidence" value="ECO:0007669"/>
    <property type="project" value="TreeGrafter"/>
</dbReference>
<protein>
    <submittedName>
        <fullName evidence="2">Mitochondrial acidic MAM33</fullName>
    </submittedName>
</protein>
<accession>A0AAI9EDH7</accession>
<evidence type="ECO:0000256" key="1">
    <source>
        <dbReference type="SAM" id="MobiDB-lite"/>
    </source>
</evidence>
<dbReference type="InterPro" id="IPR036561">
    <property type="entry name" value="MAM33_sf"/>
</dbReference>
<dbReference type="AlphaFoldDB" id="A0AAI9EDH7"/>
<keyword evidence="3" id="KW-1185">Reference proteome</keyword>
<gene>
    <name evidence="2" type="ORF">LECACI_7A007476</name>
</gene>
<sequence>MLSLRALARAAPRTASRFAATSSIRPAFQNALRSRITAQTPRIATFTTTRTRFDEYSQQLVAKLDNEIDIETQESAQQAGSDSNVDQFKAENPSWEIKDTEGGQDVYLTRKFDDEDITVHFSIADFNSQMYNEDEMDTAMADEEDMEVQSGGANTKGSVNRGGTANQNFKVAPEDSIAPADREELRDEEDEQSPAYPVSVEVLIQRPNKGALKFDLVASDGDFMVEKLVQLPQSGKTTDAAAILRSDHDSTYPGPPFAQLDEEVQGILESYLNARGITNHLAMFIPDYIDVKEQKEYLGWLKRVKDFVE</sequence>
<name>A0AAI9EDH7_9PEZI</name>
<dbReference type="PANTHER" id="PTHR10826">
    <property type="entry name" value="COMPLEMENT COMPONENT 1"/>
    <property type="match status" value="1"/>
</dbReference>
<dbReference type="Gene3D" id="3.10.280.10">
    <property type="entry name" value="Mitochondrial glycoprotein"/>
    <property type="match status" value="1"/>
</dbReference>
<dbReference type="Pfam" id="PF02330">
    <property type="entry name" value="MAM33"/>
    <property type="match status" value="1"/>
</dbReference>
<comment type="caution">
    <text evidence="2">The sequence shown here is derived from an EMBL/GenBank/DDBJ whole genome shotgun (WGS) entry which is preliminary data.</text>
</comment>
<organism evidence="2 3">
    <name type="scientific">Lecanosticta acicola</name>
    <dbReference type="NCBI Taxonomy" id="111012"/>
    <lineage>
        <taxon>Eukaryota</taxon>
        <taxon>Fungi</taxon>
        <taxon>Dikarya</taxon>
        <taxon>Ascomycota</taxon>
        <taxon>Pezizomycotina</taxon>
        <taxon>Dothideomycetes</taxon>
        <taxon>Dothideomycetidae</taxon>
        <taxon>Mycosphaerellales</taxon>
        <taxon>Mycosphaerellaceae</taxon>
        <taxon>Lecanosticta</taxon>
    </lineage>
</organism>
<proteinExistence type="predicted"/>
<dbReference type="SUPFAM" id="SSF54529">
    <property type="entry name" value="Mitochondrial glycoprotein MAM33-like"/>
    <property type="match status" value="1"/>
</dbReference>
<feature type="compositionally biased region" description="Polar residues" evidence="1">
    <location>
        <begin position="151"/>
        <end position="169"/>
    </location>
</feature>
<evidence type="ECO:0000313" key="2">
    <source>
        <dbReference type="EMBL" id="CAK4032318.1"/>
    </source>
</evidence>
<dbReference type="GO" id="GO:0005759">
    <property type="term" value="C:mitochondrial matrix"/>
    <property type="evidence" value="ECO:0007669"/>
    <property type="project" value="InterPro"/>
</dbReference>
<dbReference type="Proteomes" id="UP001296104">
    <property type="component" value="Unassembled WGS sequence"/>
</dbReference>
<reference evidence="2" key="1">
    <citation type="submission" date="2023-11" db="EMBL/GenBank/DDBJ databases">
        <authorList>
            <person name="Alioto T."/>
            <person name="Alioto T."/>
            <person name="Gomez Garrido J."/>
        </authorList>
    </citation>
    <scope>NUCLEOTIDE SEQUENCE</scope>
</reference>
<dbReference type="EMBL" id="CAVMBE010000061">
    <property type="protein sequence ID" value="CAK4032318.1"/>
    <property type="molecule type" value="Genomic_DNA"/>
</dbReference>